<accession>A0A834H6G5</accession>
<evidence type="ECO:0000256" key="5">
    <source>
        <dbReference type="ARBA" id="ARBA00022840"/>
    </source>
</evidence>
<evidence type="ECO:0000256" key="8">
    <source>
        <dbReference type="SAM" id="Phobius"/>
    </source>
</evidence>
<dbReference type="PANTHER" id="PTHR19229:SF267">
    <property type="entry name" value="ABC TRANSPORTER A FAMILY MEMBER 1"/>
    <property type="match status" value="1"/>
</dbReference>
<dbReference type="PROSITE" id="PS00211">
    <property type="entry name" value="ABC_TRANSPORTER_1"/>
    <property type="match status" value="2"/>
</dbReference>
<dbReference type="GO" id="GO:0016887">
    <property type="term" value="F:ATP hydrolysis activity"/>
    <property type="evidence" value="ECO:0007669"/>
    <property type="project" value="InterPro"/>
</dbReference>
<feature type="transmembrane region" description="Helical" evidence="8">
    <location>
        <begin position="381"/>
        <end position="399"/>
    </location>
</feature>
<dbReference type="FunFam" id="3.40.50.300:FF:000904">
    <property type="entry name" value="ABC transporter A family member 1"/>
    <property type="match status" value="1"/>
</dbReference>
<sequence>MLRKNWLLKIRHPFITFSEIVLPTVVMLMLIAVRTQVDTRLHPAQPYIQKEMFVEVGKGEISPTFVQVLESLAAKGEYLAFAPDTNETRMMIDVLSVKFPLLKLVSRIYKDELELETYICSDLYGVCHKVKNCSNPKIKGAIVFHDQGPELFDYSIRLNHSWAFSGFPDVQTIMDVNGPYLNDLGLGVNPVPIMQYSFSGFFTLQQVMDSFIIYASQQTASKLDTDAIESPLHSIDAPSPPKISWRQFSPSTIRLAPFPTREYTDDEFQSIVKEVMGVLYLLGFLYPVSRLISSAVFEKEQKIKEGLYMMGLKDEIFYLSWFITYALQFAISSGIITLCTMSTLFQYSDKSVVFIYFFLFGLSAIMLSFLISTFFTRAKTAVAVGTLSFLGAFFPYYSVNDQGGPMILKVIASLLSPTAFALGSVNFADYEHAHVGLRWSNIWQASSGVNFLVCLLMMLVDSILYCGIGLYLDKVLPTASGVRHPWNFLFHKCFGRKKSPSEHWASSSDVAKGAVNFPGNDVSEAVVEAISLEMKQQELDGRCIRIRNLRKEYTNKKGRCCAVKSLQLTLYENQILSLLGWDGWKTLAEGMDPCSTVSCVGHNGAGKSTTISMLVGLLRPSSGDALVFGKNILTDMDEIRKVLGVCPQNDILFPELTVKEHLELFANLKGVNEASLDGVVTEMIDEVSSCHYLSSDSSFQIYVRMVTYKHRFTKNKSNSKEEAGYPSQVNVVLLTMVGLADKVNTVVRALSGGMKRKLSLGIALIGDSKVVILDEPTSGMDPYSMRLTWQLIKKIKKGRIILLTTHSMDEADVLGDRIAIMANGSLKCCGSSLFLKHQYGVGYTLTLVKNVPTASVAADIVYRHVPSAICVTEVGNEICFKLPLASSSSFENMFREIEGCMRLSDPNSGTAGDERNHSIGIESYGISVTTLEEVFLRVAGCDYNEAEAIEEKTTLVSPDSEVSDASHDYAPKNILKSKLCGNYKFIGVIVTIVGRACGLFFATVMSFLNFLSMQCCCSCFLVRSTFWEHSRALFIKRAISARRDRKTIVFQLLIPAVFLLFGLLLLKLKPHPDQQSLTLTTSYFNPLLRGGGGGGPIPYDLSWPISNKVAQFVEGGWIQKFRPSTYQFPQSEKALTDAIEAAGPTLGPVLLSMSEYLMSSFNESYQSRCVLIYFYVHSTLSEMGIPHWIRCPPNFFVSCYFKKLISVEHFYFTFKEQLSCCEEPLSVSYTDDVIDLLSWVSKGPCPLSAYVNKEVKFNCESLQGLLKNQLVLFGFDICKLQKYVKGRFIVIAPLVADVVFGGWSFNGLGVWDALRCKVSNLVCSISCLFICRYGAVVMDDRNDDGSLGYTVLHNSSCQHASPTYINLMNSAILRLATQNENMTIRTRNHPLPKTKSQNLQRHDLDAFAAVVVVNIAFSFIPASFAVSIVKEREVKAKHQQLISGVCVYMVILVFNIHMGLRQLLISNIFCNNSLLHLWSIEYLKLIYPASGVILCVYGLENLVKATVFHSILELIYGNVQGLDQFIGKGSFLPTILMFLEYGLAVASSTYCLTFFFSEHTMAQNVVLLVHFFSGLILMVISFIMGMMETTAHTNSVLKNIFRLSPGFCFADGLASLALLRQGMKDGSGDGVLDWNVSGAAICYLAAEGIVYYLITLGLERVPPNKISVLAIEEFWKSIKTLFPRTSSSYTEPLLESSSKYVDFDLDEDVDVRAERSRVLSGSIDNAIIYLRNLRKVYPGWNYHGTKVAVHSLTFAVQPGECFGFLGTNGAGKTTTLSMLSGEERPSDGTAFIFGKDISSNPKAAHRHIGYCPQFDALLEFLTVREHLEMYARIKGVPHYQLEDVVKEKIVEFDLLQHADKPSFALSGGNKRKLSVAIAMIGDPPIVILDEPSTGMDPIAKRFMWEVISRLSTRRGKSAVILTTHSMNEAQALCTRMGIMVGGRLRCIGSPQHLKTRFGNHLELEIKPTEVSLVDLENLCRIIQEKLFDIPTHPRSLLSDLEVCIGGTDCITSESASVAEISLSEEMLVVIGRWLGNQERIRTLVSSTYHSTGASGEELSEQLVRDGGIPLPIFSEWWLAKEKFSTIDAFIRSSFPGAIFQGCNGLSVKYQLPYGEDLSLADVFGHLEGNRDLMGIADYSISQSTLETIFNHFAAKS</sequence>
<evidence type="ECO:0000256" key="7">
    <source>
        <dbReference type="ARBA" id="ARBA00023136"/>
    </source>
</evidence>
<organism evidence="10 11">
    <name type="scientific">Rhododendron simsii</name>
    <name type="common">Sims's rhododendron</name>
    <dbReference type="NCBI Taxonomy" id="118357"/>
    <lineage>
        <taxon>Eukaryota</taxon>
        <taxon>Viridiplantae</taxon>
        <taxon>Streptophyta</taxon>
        <taxon>Embryophyta</taxon>
        <taxon>Tracheophyta</taxon>
        <taxon>Spermatophyta</taxon>
        <taxon>Magnoliopsida</taxon>
        <taxon>eudicotyledons</taxon>
        <taxon>Gunneridae</taxon>
        <taxon>Pentapetalae</taxon>
        <taxon>asterids</taxon>
        <taxon>Ericales</taxon>
        <taxon>Ericaceae</taxon>
        <taxon>Ericoideae</taxon>
        <taxon>Rhodoreae</taxon>
        <taxon>Rhododendron</taxon>
    </lineage>
</organism>
<evidence type="ECO:0000256" key="6">
    <source>
        <dbReference type="ARBA" id="ARBA00022989"/>
    </source>
</evidence>
<evidence type="ECO:0000256" key="4">
    <source>
        <dbReference type="ARBA" id="ARBA00022741"/>
    </source>
</evidence>
<reference evidence="10" key="1">
    <citation type="submission" date="2019-11" db="EMBL/GenBank/DDBJ databases">
        <authorList>
            <person name="Liu Y."/>
            <person name="Hou J."/>
            <person name="Li T.-Q."/>
            <person name="Guan C.-H."/>
            <person name="Wu X."/>
            <person name="Wu H.-Z."/>
            <person name="Ling F."/>
            <person name="Zhang R."/>
            <person name="Shi X.-G."/>
            <person name="Ren J.-P."/>
            <person name="Chen E.-F."/>
            <person name="Sun J.-M."/>
        </authorList>
    </citation>
    <scope>NUCLEOTIDE SEQUENCE</scope>
    <source>
        <strain evidence="10">Adult_tree_wgs_1</strain>
        <tissue evidence="10">Leaves</tissue>
    </source>
</reference>
<gene>
    <name evidence="10" type="ORF">RHSIM_Rhsim03G0027100</name>
</gene>
<dbReference type="InterPro" id="IPR026082">
    <property type="entry name" value="ABCA"/>
</dbReference>
<dbReference type="SMART" id="SM00382">
    <property type="entry name" value="AAA"/>
    <property type="match status" value="2"/>
</dbReference>
<dbReference type="InterPro" id="IPR003439">
    <property type="entry name" value="ABC_transporter-like_ATP-bd"/>
</dbReference>
<comment type="similarity">
    <text evidence="2">Belongs to the ABC transporter superfamily. ABCA family. CPR flippase (TC 3.A.1.211) subfamily.</text>
</comment>
<dbReference type="Proteomes" id="UP000626092">
    <property type="component" value="Unassembled WGS sequence"/>
</dbReference>
<comment type="subcellular location">
    <subcellularLocation>
        <location evidence="1">Membrane</location>
        <topology evidence="1">Multi-pass membrane protein</topology>
    </subcellularLocation>
</comment>
<feature type="transmembrane region" description="Helical" evidence="8">
    <location>
        <begin position="353"/>
        <end position="375"/>
    </location>
</feature>
<dbReference type="SUPFAM" id="SSF52540">
    <property type="entry name" value="P-loop containing nucleoside triphosphate hydrolases"/>
    <property type="match status" value="2"/>
</dbReference>
<dbReference type="Gene3D" id="3.40.50.300">
    <property type="entry name" value="P-loop containing nucleotide triphosphate hydrolases"/>
    <property type="match status" value="2"/>
</dbReference>
<evidence type="ECO:0000259" key="9">
    <source>
        <dbReference type="PROSITE" id="PS50893"/>
    </source>
</evidence>
<feature type="transmembrane region" description="Helical" evidence="8">
    <location>
        <begin position="406"/>
        <end position="428"/>
    </location>
</feature>
<feature type="transmembrane region" description="Helical" evidence="8">
    <location>
        <begin position="1441"/>
        <end position="1460"/>
    </location>
</feature>
<comment type="caution">
    <text evidence="10">The sequence shown here is derived from an EMBL/GenBank/DDBJ whole genome shotgun (WGS) entry which is preliminary data.</text>
</comment>
<evidence type="ECO:0000256" key="3">
    <source>
        <dbReference type="ARBA" id="ARBA00022692"/>
    </source>
</evidence>
<feature type="transmembrane region" description="Helical" evidence="8">
    <location>
        <begin position="448"/>
        <end position="472"/>
    </location>
</feature>
<feature type="transmembrane region" description="Helical" evidence="8">
    <location>
        <begin position="1406"/>
        <end position="1429"/>
    </location>
</feature>
<dbReference type="OrthoDB" id="10255969at2759"/>
<evidence type="ECO:0000256" key="2">
    <source>
        <dbReference type="ARBA" id="ARBA00008526"/>
    </source>
</evidence>
<evidence type="ECO:0000313" key="11">
    <source>
        <dbReference type="Proteomes" id="UP000626092"/>
    </source>
</evidence>
<feature type="transmembrane region" description="Helical" evidence="8">
    <location>
        <begin position="982"/>
        <end position="1001"/>
    </location>
</feature>
<keyword evidence="11" id="KW-1185">Reference proteome</keyword>
<feature type="transmembrane region" description="Helical" evidence="8">
    <location>
        <begin position="12"/>
        <end position="33"/>
    </location>
</feature>
<feature type="domain" description="ABC transporter" evidence="9">
    <location>
        <begin position="1728"/>
        <end position="1966"/>
    </location>
</feature>
<dbReference type="InterPro" id="IPR027417">
    <property type="entry name" value="P-loop_NTPase"/>
</dbReference>
<dbReference type="InterPro" id="IPR003593">
    <property type="entry name" value="AAA+_ATPase"/>
</dbReference>
<dbReference type="Pfam" id="PF23321">
    <property type="entry name" value="R1_ABCA1"/>
    <property type="match status" value="1"/>
</dbReference>
<keyword evidence="5" id="KW-0067">ATP-binding</keyword>
<dbReference type="InterPro" id="IPR056264">
    <property type="entry name" value="R2_ABCA1-4-like"/>
</dbReference>
<dbReference type="GO" id="GO:0005319">
    <property type="term" value="F:lipid transporter activity"/>
    <property type="evidence" value="ECO:0007669"/>
    <property type="project" value="TreeGrafter"/>
</dbReference>
<dbReference type="EMBL" id="WJXA01000003">
    <property type="protein sequence ID" value="KAF7147198.1"/>
    <property type="molecule type" value="Genomic_DNA"/>
</dbReference>
<evidence type="ECO:0000256" key="1">
    <source>
        <dbReference type="ARBA" id="ARBA00004141"/>
    </source>
</evidence>
<dbReference type="PROSITE" id="PS50893">
    <property type="entry name" value="ABC_TRANSPORTER_2"/>
    <property type="match status" value="2"/>
</dbReference>
<feature type="transmembrane region" description="Helical" evidence="8">
    <location>
        <begin position="317"/>
        <end position="341"/>
    </location>
</feature>
<dbReference type="CDD" id="cd03263">
    <property type="entry name" value="ABC_subfamily_A"/>
    <property type="match status" value="2"/>
</dbReference>
<feature type="transmembrane region" description="Helical" evidence="8">
    <location>
        <begin position="1565"/>
        <end position="1587"/>
    </location>
</feature>
<dbReference type="Pfam" id="PF00005">
    <property type="entry name" value="ABC_tran"/>
    <property type="match status" value="2"/>
</dbReference>
<dbReference type="InterPro" id="IPR013525">
    <property type="entry name" value="ABC2_TM"/>
</dbReference>
<dbReference type="Pfam" id="PF12698">
    <property type="entry name" value="ABC2_membrane_3"/>
    <property type="match status" value="2"/>
</dbReference>
<keyword evidence="4" id="KW-0547">Nucleotide-binding</keyword>
<dbReference type="GO" id="GO:0140359">
    <property type="term" value="F:ABC-type transporter activity"/>
    <property type="evidence" value="ECO:0007669"/>
    <property type="project" value="InterPro"/>
</dbReference>
<feature type="transmembrane region" description="Helical" evidence="8">
    <location>
        <begin position="1047"/>
        <end position="1066"/>
    </location>
</feature>
<evidence type="ECO:0000313" key="10">
    <source>
        <dbReference type="EMBL" id="KAF7147198.1"/>
    </source>
</evidence>
<keyword evidence="3 8" id="KW-0812">Transmembrane</keyword>
<keyword evidence="6 8" id="KW-1133">Transmembrane helix</keyword>
<feature type="domain" description="ABC transporter" evidence="9">
    <location>
        <begin position="544"/>
        <end position="848"/>
    </location>
</feature>
<name>A0A834H6G5_RHOSS</name>
<proteinExistence type="inferred from homology"/>
<dbReference type="GO" id="GO:0005524">
    <property type="term" value="F:ATP binding"/>
    <property type="evidence" value="ECO:0007669"/>
    <property type="project" value="UniProtKB-KW"/>
</dbReference>
<protein>
    <recommendedName>
        <fullName evidence="9">ABC transporter domain-containing protein</fullName>
    </recommendedName>
</protein>
<dbReference type="PANTHER" id="PTHR19229">
    <property type="entry name" value="ATP-BINDING CASSETTE TRANSPORTER SUBFAMILY A ABCA"/>
    <property type="match status" value="1"/>
</dbReference>
<feature type="transmembrane region" description="Helical" evidence="8">
    <location>
        <begin position="1531"/>
        <end position="1553"/>
    </location>
</feature>
<dbReference type="GO" id="GO:0016020">
    <property type="term" value="C:membrane"/>
    <property type="evidence" value="ECO:0007669"/>
    <property type="project" value="UniProtKB-SubCell"/>
</dbReference>
<dbReference type="InterPro" id="IPR017871">
    <property type="entry name" value="ABC_transporter-like_CS"/>
</dbReference>
<keyword evidence="7 8" id="KW-0472">Membrane</keyword>